<name>L9V2K7_NATMM</name>
<dbReference type="InterPro" id="IPR000515">
    <property type="entry name" value="MetI-like"/>
</dbReference>
<dbReference type="PANTHER" id="PTHR42929:SF1">
    <property type="entry name" value="INNER MEMBRANE ABC TRANSPORTER PERMEASE PROTEIN YDCU-RELATED"/>
    <property type="match status" value="1"/>
</dbReference>
<keyword evidence="4" id="KW-1003">Cell membrane</keyword>
<dbReference type="SUPFAM" id="SSF161098">
    <property type="entry name" value="MetI-like"/>
    <property type="match status" value="1"/>
</dbReference>
<evidence type="ECO:0000256" key="1">
    <source>
        <dbReference type="ARBA" id="ARBA00004651"/>
    </source>
</evidence>
<comment type="caution">
    <text evidence="10">The sequence shown here is derived from an EMBL/GenBank/DDBJ whole genome shotgun (WGS) entry which is preliminary data.</text>
</comment>
<sequence>MAFPTTERDRERRRIIIMCLPFFVLATFAGFVPLIVMARMSLSAENLENAGWSLAAWETLLTEPVYREIAWNTLWFATVATVVSVALGVVISHVLEKYSLPLENVLVAAVSFPIALPGIVVAFMVIVLLGRQGLVTNAVAVFTGSSAIDLATATTVFGLFLGYVYSLVPRATMVLRGTYAEVDTRAEEAARSLGATPLETFYHVTLPEIRPGIVAAFILTFRSALAIFGTVLILQALAVVTLRIDYEIGVGFNTQIAGAIGLVYALFLIAFTFVGLRFVSKGTVEI</sequence>
<dbReference type="AlphaFoldDB" id="L9V2K7"/>
<dbReference type="RefSeq" id="WP_004215496.1">
    <property type="nucleotide sequence ID" value="NC_013922.1"/>
</dbReference>
<feature type="transmembrane region" description="Helical" evidence="8">
    <location>
        <begin position="224"/>
        <end position="244"/>
    </location>
</feature>
<evidence type="ECO:0000256" key="2">
    <source>
        <dbReference type="ARBA" id="ARBA00007069"/>
    </source>
</evidence>
<dbReference type="PROSITE" id="PS50928">
    <property type="entry name" value="ABC_TM1"/>
    <property type="match status" value="1"/>
</dbReference>
<gene>
    <name evidence="10" type="ORF">C500_08552</name>
</gene>
<comment type="subcellular location">
    <subcellularLocation>
        <location evidence="1 8">Cell membrane</location>
        <topology evidence="1 8">Multi-pass membrane protein</topology>
    </subcellularLocation>
</comment>
<organism evidence="10 11">
    <name type="scientific">Natrialba magadii (strain ATCC 43099 / DSM 3394 / CCM 3739 / CIP 104546 / IAM 13178 / JCM 8861 / NBRC 102185 / NCIMB 2190 / MS3)</name>
    <name type="common">Natronobacterium magadii</name>
    <dbReference type="NCBI Taxonomy" id="547559"/>
    <lineage>
        <taxon>Archaea</taxon>
        <taxon>Methanobacteriati</taxon>
        <taxon>Methanobacteriota</taxon>
        <taxon>Stenosarchaea group</taxon>
        <taxon>Halobacteria</taxon>
        <taxon>Halobacteriales</taxon>
        <taxon>Natrialbaceae</taxon>
        <taxon>Natrialba</taxon>
    </lineage>
</organism>
<dbReference type="OrthoDB" id="45815at2157"/>
<feature type="domain" description="ABC transmembrane type-1" evidence="9">
    <location>
        <begin position="70"/>
        <end position="275"/>
    </location>
</feature>
<feature type="transmembrane region" description="Helical" evidence="8">
    <location>
        <begin position="150"/>
        <end position="168"/>
    </location>
</feature>
<dbReference type="InterPro" id="IPR035906">
    <property type="entry name" value="MetI-like_sf"/>
</dbReference>
<dbReference type="Gene3D" id="1.10.3720.10">
    <property type="entry name" value="MetI-like"/>
    <property type="match status" value="1"/>
</dbReference>
<feature type="transmembrane region" description="Helical" evidence="8">
    <location>
        <begin position="15"/>
        <end position="38"/>
    </location>
</feature>
<dbReference type="GeneID" id="8825225"/>
<keyword evidence="5 8" id="KW-0812">Transmembrane</keyword>
<dbReference type="GO" id="GO:0055085">
    <property type="term" value="P:transmembrane transport"/>
    <property type="evidence" value="ECO:0007669"/>
    <property type="project" value="InterPro"/>
</dbReference>
<keyword evidence="7 8" id="KW-0472">Membrane</keyword>
<dbReference type="EMBL" id="AOHS01000030">
    <property type="protein sequence ID" value="ELY30558.1"/>
    <property type="molecule type" value="Genomic_DNA"/>
</dbReference>
<evidence type="ECO:0000313" key="10">
    <source>
        <dbReference type="EMBL" id="ELY30558.1"/>
    </source>
</evidence>
<keyword evidence="3 8" id="KW-0813">Transport</keyword>
<dbReference type="GO" id="GO:0005886">
    <property type="term" value="C:plasma membrane"/>
    <property type="evidence" value="ECO:0007669"/>
    <property type="project" value="UniProtKB-SubCell"/>
</dbReference>
<feature type="transmembrane region" description="Helical" evidence="8">
    <location>
        <begin position="107"/>
        <end position="130"/>
    </location>
</feature>
<evidence type="ECO:0000256" key="8">
    <source>
        <dbReference type="RuleBase" id="RU363032"/>
    </source>
</evidence>
<dbReference type="Pfam" id="PF00528">
    <property type="entry name" value="BPD_transp_1"/>
    <property type="match status" value="1"/>
</dbReference>
<evidence type="ECO:0000256" key="4">
    <source>
        <dbReference type="ARBA" id="ARBA00022475"/>
    </source>
</evidence>
<evidence type="ECO:0000259" key="9">
    <source>
        <dbReference type="PROSITE" id="PS50928"/>
    </source>
</evidence>
<dbReference type="Proteomes" id="UP000011543">
    <property type="component" value="Unassembled WGS sequence"/>
</dbReference>
<evidence type="ECO:0000256" key="7">
    <source>
        <dbReference type="ARBA" id="ARBA00023136"/>
    </source>
</evidence>
<evidence type="ECO:0000256" key="5">
    <source>
        <dbReference type="ARBA" id="ARBA00022692"/>
    </source>
</evidence>
<reference evidence="10 11" key="1">
    <citation type="journal article" date="2014" name="PLoS Genet.">
        <title>Phylogenetically driven sequencing of extremely halophilic archaea reveals strategies for static and dynamic osmo-response.</title>
        <authorList>
            <person name="Becker E.A."/>
            <person name="Seitzer P.M."/>
            <person name="Tritt A."/>
            <person name="Larsen D."/>
            <person name="Krusor M."/>
            <person name="Yao A.I."/>
            <person name="Wu D."/>
            <person name="Madern D."/>
            <person name="Eisen J.A."/>
            <person name="Darling A.E."/>
            <person name="Facciotti M.T."/>
        </authorList>
    </citation>
    <scope>NUCLEOTIDE SEQUENCE [LARGE SCALE GENOMIC DNA]</scope>
    <source>
        <strain evidence="11">ATCC 43099 / DSM 3394 / CCM 3739 / CIP 104546 / IAM 13178 / JCM 8861 / NBRC 102185 / NCIMB 2190 / MS3</strain>
    </source>
</reference>
<accession>L9V2K7</accession>
<evidence type="ECO:0000313" key="11">
    <source>
        <dbReference type="Proteomes" id="UP000011543"/>
    </source>
</evidence>
<comment type="similarity">
    <text evidence="2">Belongs to the binding-protein-dependent transport system permease family. CysTW subfamily.</text>
</comment>
<feature type="transmembrane region" description="Helical" evidence="8">
    <location>
        <begin position="74"/>
        <end position="95"/>
    </location>
</feature>
<dbReference type="PANTHER" id="PTHR42929">
    <property type="entry name" value="INNER MEMBRANE ABC TRANSPORTER PERMEASE PROTEIN YDCU-RELATED-RELATED"/>
    <property type="match status" value="1"/>
</dbReference>
<proteinExistence type="inferred from homology"/>
<evidence type="ECO:0000256" key="3">
    <source>
        <dbReference type="ARBA" id="ARBA00022448"/>
    </source>
</evidence>
<feature type="transmembrane region" description="Helical" evidence="8">
    <location>
        <begin position="256"/>
        <end position="279"/>
    </location>
</feature>
<protein>
    <submittedName>
        <fullName evidence="10">Binding-protein-dependent transport system inner membrane protein</fullName>
    </submittedName>
</protein>
<dbReference type="CDD" id="cd06261">
    <property type="entry name" value="TM_PBP2"/>
    <property type="match status" value="1"/>
</dbReference>
<evidence type="ECO:0000256" key="6">
    <source>
        <dbReference type="ARBA" id="ARBA00022989"/>
    </source>
</evidence>
<dbReference type="PATRIC" id="fig|547559.17.peg.1678"/>
<keyword evidence="6 8" id="KW-1133">Transmembrane helix</keyword>